<dbReference type="STRING" id="1223802.SUTH_02992"/>
<comment type="function">
    <text evidence="1">Involved in a late step of protoheme IX synthesis.</text>
</comment>
<dbReference type="GO" id="GO:0005886">
    <property type="term" value="C:plasma membrane"/>
    <property type="evidence" value="ECO:0007669"/>
    <property type="project" value="UniProtKB-SubCell"/>
</dbReference>
<dbReference type="AlphaFoldDB" id="W0SJ90"/>
<keyword evidence="5" id="KW-0997">Cell inner membrane</keyword>
<keyword evidence="8 10" id="KW-0472">Membrane</keyword>
<dbReference type="InterPro" id="IPR010817">
    <property type="entry name" value="HemY_N"/>
</dbReference>
<evidence type="ECO:0000313" key="12">
    <source>
        <dbReference type="EMBL" id="BAO30771.1"/>
    </source>
</evidence>
<dbReference type="Gene3D" id="1.25.40.10">
    <property type="entry name" value="Tetratricopeptide repeat domain"/>
    <property type="match status" value="1"/>
</dbReference>
<dbReference type="Proteomes" id="UP000031637">
    <property type="component" value="Chromosome"/>
</dbReference>
<dbReference type="KEGG" id="shd:SUTH_02992"/>
<sequence>MRAVFWLLTLAALAVGLALAARYNEGYVLLVLPPWRAEVSLNLFLLLCIAGFFAIYLLARAVSHTLGLPRAVAEFRRRRQQEKASVALRDAWRLLQEGRYGHAIRCVEKAGPDQAGAGMLALAGWRAAHALRDAGRIAHWAALVRGHDGAGLRAARLMTEAEFALEERRFDDARDALQQLAARQGRHIAALRLSLRAEQGLGNWREVARLVRQLEKHQALTAEQAAPIRSRAVREALRALRDDPSGLMRYWHELDDADRAEAALALETARALSTAGDCREAQRVIEDALDERWDAGLVLAYGECGKPGEPAGDVLGRIAQAEKWLQRMPRDGALLLTLGRLCRQQQLWGKARSYLEAALAIAPSRAAHVELAQLLDQLEESALAIRHYRAAAML</sequence>
<dbReference type="GO" id="GO:0042168">
    <property type="term" value="P:heme metabolic process"/>
    <property type="evidence" value="ECO:0007669"/>
    <property type="project" value="InterPro"/>
</dbReference>
<evidence type="ECO:0000256" key="8">
    <source>
        <dbReference type="ARBA" id="ARBA00023136"/>
    </source>
</evidence>
<evidence type="ECO:0000259" key="11">
    <source>
        <dbReference type="Pfam" id="PF07219"/>
    </source>
</evidence>
<evidence type="ECO:0000256" key="1">
    <source>
        <dbReference type="ARBA" id="ARBA00002962"/>
    </source>
</evidence>
<dbReference type="EMBL" id="AP012547">
    <property type="protein sequence ID" value="BAO30771.1"/>
    <property type="molecule type" value="Genomic_DNA"/>
</dbReference>
<evidence type="ECO:0000256" key="6">
    <source>
        <dbReference type="ARBA" id="ARBA00022692"/>
    </source>
</evidence>
<keyword evidence="13" id="KW-1185">Reference proteome</keyword>
<feature type="transmembrane region" description="Helical" evidence="10">
    <location>
        <begin position="39"/>
        <end position="59"/>
    </location>
</feature>
<dbReference type="OrthoDB" id="7053339at2"/>
<evidence type="ECO:0000256" key="9">
    <source>
        <dbReference type="ARBA" id="ARBA00023244"/>
    </source>
</evidence>
<comment type="subcellular location">
    <subcellularLocation>
        <location evidence="2">Cell inner membrane</location>
        <topology evidence="2">Multi-pass membrane protein</topology>
    </subcellularLocation>
</comment>
<evidence type="ECO:0000313" key="13">
    <source>
        <dbReference type="Proteomes" id="UP000031637"/>
    </source>
</evidence>
<evidence type="ECO:0000256" key="4">
    <source>
        <dbReference type="ARBA" id="ARBA00022475"/>
    </source>
</evidence>
<protein>
    <submittedName>
        <fullName evidence="12">HemY, N-terminal, partial</fullName>
    </submittedName>
</protein>
<evidence type="ECO:0000256" key="10">
    <source>
        <dbReference type="SAM" id="Phobius"/>
    </source>
</evidence>
<proteinExistence type="predicted"/>
<keyword evidence="6 10" id="KW-0812">Transmembrane</keyword>
<reference evidence="12 13" key="1">
    <citation type="journal article" date="2014" name="Syst. Appl. Microbiol.">
        <title>Complete genomes of freshwater sulfur oxidizers Sulfuricella denitrificans skB26 and Sulfuritalea hydrogenivorans sk43H: genetic insights into the sulfur oxidation pathway of betaproteobacteria.</title>
        <authorList>
            <person name="Watanabe T."/>
            <person name="Kojima H."/>
            <person name="Fukui M."/>
        </authorList>
    </citation>
    <scope>NUCLEOTIDE SEQUENCE [LARGE SCALE GENOMIC DNA]</scope>
    <source>
        <strain evidence="12">DSM22779</strain>
    </source>
</reference>
<evidence type="ECO:0000256" key="2">
    <source>
        <dbReference type="ARBA" id="ARBA00004429"/>
    </source>
</evidence>
<evidence type="ECO:0000256" key="3">
    <source>
        <dbReference type="ARBA" id="ARBA00004744"/>
    </source>
</evidence>
<keyword evidence="4" id="KW-1003">Cell membrane</keyword>
<dbReference type="NCBIfam" id="TIGR00540">
    <property type="entry name" value="TPR_hemY_coli"/>
    <property type="match status" value="1"/>
</dbReference>
<organism evidence="12 13">
    <name type="scientific">Sulfuritalea hydrogenivorans sk43H</name>
    <dbReference type="NCBI Taxonomy" id="1223802"/>
    <lineage>
        <taxon>Bacteria</taxon>
        <taxon>Pseudomonadati</taxon>
        <taxon>Pseudomonadota</taxon>
        <taxon>Betaproteobacteria</taxon>
        <taxon>Nitrosomonadales</taxon>
        <taxon>Sterolibacteriaceae</taxon>
        <taxon>Sulfuritalea</taxon>
    </lineage>
</organism>
<gene>
    <name evidence="12" type="ORF">SUTH_02992</name>
</gene>
<feature type="domain" description="HemY N-terminal" evidence="11">
    <location>
        <begin position="26"/>
        <end position="130"/>
    </location>
</feature>
<dbReference type="GO" id="GO:0006779">
    <property type="term" value="P:porphyrin-containing compound biosynthetic process"/>
    <property type="evidence" value="ECO:0007669"/>
    <property type="project" value="UniProtKB-KW"/>
</dbReference>
<dbReference type="InterPro" id="IPR005254">
    <property type="entry name" value="Heme_biosyn_assoc_TPR_pro"/>
</dbReference>
<evidence type="ECO:0000256" key="7">
    <source>
        <dbReference type="ARBA" id="ARBA00022989"/>
    </source>
</evidence>
<accession>W0SJ90</accession>
<name>W0SJ90_9PROT</name>
<evidence type="ECO:0000256" key="5">
    <source>
        <dbReference type="ARBA" id="ARBA00022519"/>
    </source>
</evidence>
<dbReference type="SUPFAM" id="SSF48452">
    <property type="entry name" value="TPR-like"/>
    <property type="match status" value="1"/>
</dbReference>
<keyword evidence="7 10" id="KW-1133">Transmembrane helix</keyword>
<dbReference type="UniPathway" id="UPA00252"/>
<dbReference type="RefSeq" id="WP_041100357.1">
    <property type="nucleotide sequence ID" value="NZ_AP012547.1"/>
</dbReference>
<comment type="pathway">
    <text evidence="3">Porphyrin-containing compound metabolism; protoheme biosynthesis.</text>
</comment>
<dbReference type="InterPro" id="IPR011990">
    <property type="entry name" value="TPR-like_helical_dom_sf"/>
</dbReference>
<dbReference type="Pfam" id="PF07219">
    <property type="entry name" value="HemY_N"/>
    <property type="match status" value="1"/>
</dbReference>
<dbReference type="HOGENOM" id="CLU_037501_0_1_4"/>
<keyword evidence="9" id="KW-0627">Porphyrin biosynthesis</keyword>